<name>A0ABP3VGM1_9FLAO</name>
<feature type="signal peptide" evidence="1">
    <location>
        <begin position="1"/>
        <end position="30"/>
    </location>
</feature>
<dbReference type="Proteomes" id="UP001500185">
    <property type="component" value="Unassembled WGS sequence"/>
</dbReference>
<keyword evidence="3" id="KW-1185">Reference proteome</keyword>
<keyword evidence="1" id="KW-0732">Signal</keyword>
<organism evidence="2 3">
    <name type="scientific">Psychroflexus lacisalsi</name>
    <dbReference type="NCBI Taxonomy" id="503928"/>
    <lineage>
        <taxon>Bacteria</taxon>
        <taxon>Pseudomonadati</taxon>
        <taxon>Bacteroidota</taxon>
        <taxon>Flavobacteriia</taxon>
        <taxon>Flavobacteriales</taxon>
        <taxon>Flavobacteriaceae</taxon>
        <taxon>Psychroflexus</taxon>
    </lineage>
</organism>
<protein>
    <submittedName>
        <fullName evidence="2">Type IX secretion system membrane protein PorP/SprF</fullName>
    </submittedName>
</protein>
<reference evidence="3" key="1">
    <citation type="journal article" date="2019" name="Int. J. Syst. Evol. Microbiol.">
        <title>The Global Catalogue of Microorganisms (GCM) 10K type strain sequencing project: providing services to taxonomists for standard genome sequencing and annotation.</title>
        <authorList>
            <consortium name="The Broad Institute Genomics Platform"/>
            <consortium name="The Broad Institute Genome Sequencing Center for Infectious Disease"/>
            <person name="Wu L."/>
            <person name="Ma J."/>
        </authorList>
    </citation>
    <scope>NUCLEOTIDE SEQUENCE [LARGE SCALE GENOMIC DNA]</scope>
    <source>
        <strain evidence="3">JCM 16231</strain>
    </source>
</reference>
<evidence type="ECO:0000256" key="1">
    <source>
        <dbReference type="SAM" id="SignalP"/>
    </source>
</evidence>
<comment type="caution">
    <text evidence="2">The sequence shown here is derived from an EMBL/GenBank/DDBJ whole genome shotgun (WGS) entry which is preliminary data.</text>
</comment>
<proteinExistence type="predicted"/>
<evidence type="ECO:0000313" key="2">
    <source>
        <dbReference type="EMBL" id="GAA0754438.1"/>
    </source>
</evidence>
<gene>
    <name evidence="2" type="ORF">GCM10009433_08030</name>
</gene>
<dbReference type="NCBIfam" id="TIGR03519">
    <property type="entry name" value="T9SS_PorP_fam"/>
    <property type="match status" value="1"/>
</dbReference>
<dbReference type="EMBL" id="BAAAGG010000005">
    <property type="protein sequence ID" value="GAA0754438.1"/>
    <property type="molecule type" value="Genomic_DNA"/>
</dbReference>
<dbReference type="Pfam" id="PF11751">
    <property type="entry name" value="PorP_SprF"/>
    <property type="match status" value="1"/>
</dbReference>
<evidence type="ECO:0000313" key="3">
    <source>
        <dbReference type="Proteomes" id="UP001500185"/>
    </source>
</evidence>
<sequence>MIYKENFSMKIRYIPVLGALLLLATQEMSAQQDPQYTQYMYNMNVINPAYAGSKENLSVGALYRDQWSGIEGSPQTFTFNAHTPVGKGIGLGLSGISDQNGPVDQTNVFADISYTMDIGKNSKLAVGLKAGARFQSIGFENMFFQDDMDPAFQSDVDETYPSLGAGLMYYTDKFYIGLSVPNFLGSTHLEVNGREFGSEQQHYFLTAGYVFDINDYIKFKPSALIKSEFSSAVSFDVNANVLFYDKFEIGASYRYEDAISGLASVRATDWMQIGFAYDATQSNLKEPSYEAFVIFDIFFKKKTYVSPRYF</sequence>
<feature type="chain" id="PRO_5045236619" evidence="1">
    <location>
        <begin position="31"/>
        <end position="310"/>
    </location>
</feature>
<accession>A0ABP3VGM1</accession>
<dbReference type="InterPro" id="IPR019861">
    <property type="entry name" value="PorP/SprF_Bacteroidetes"/>
</dbReference>